<keyword evidence="1" id="KW-0812">Transmembrane</keyword>
<feature type="transmembrane region" description="Helical" evidence="1">
    <location>
        <begin position="228"/>
        <end position="252"/>
    </location>
</feature>
<organism evidence="2 3">
    <name type="scientific">Erythranthe guttata</name>
    <name type="common">Yellow monkey flower</name>
    <name type="synonym">Mimulus guttatus</name>
    <dbReference type="NCBI Taxonomy" id="4155"/>
    <lineage>
        <taxon>Eukaryota</taxon>
        <taxon>Viridiplantae</taxon>
        <taxon>Streptophyta</taxon>
        <taxon>Embryophyta</taxon>
        <taxon>Tracheophyta</taxon>
        <taxon>Spermatophyta</taxon>
        <taxon>Magnoliopsida</taxon>
        <taxon>eudicotyledons</taxon>
        <taxon>Gunneridae</taxon>
        <taxon>Pentapetalae</taxon>
        <taxon>asterids</taxon>
        <taxon>lamiids</taxon>
        <taxon>Lamiales</taxon>
        <taxon>Phrymaceae</taxon>
        <taxon>Erythranthe</taxon>
    </lineage>
</organism>
<dbReference type="Proteomes" id="UP000030748">
    <property type="component" value="Unassembled WGS sequence"/>
</dbReference>
<accession>A0A022RFP9</accession>
<dbReference type="Pfam" id="PF06697">
    <property type="entry name" value="DUF1191"/>
    <property type="match status" value="1"/>
</dbReference>
<feature type="non-terminal residue" evidence="2">
    <location>
        <position position="1"/>
    </location>
</feature>
<proteinExistence type="predicted"/>
<name>A0A022RFP9_ERYGU</name>
<keyword evidence="1" id="KW-1133">Transmembrane helix</keyword>
<dbReference type="STRING" id="4155.A0A022RFP9"/>
<evidence type="ECO:0000313" key="2">
    <source>
        <dbReference type="EMBL" id="EYU39021.1"/>
    </source>
</evidence>
<dbReference type="InterPro" id="IPR010605">
    <property type="entry name" value="DUF1191"/>
</dbReference>
<protein>
    <submittedName>
        <fullName evidence="2">Uncharacterized protein</fullName>
    </submittedName>
</protein>
<dbReference type="PANTHER" id="PTHR33512:SF1">
    <property type="entry name" value="PROTEIN, PUTATIVE (DUF1191)-RELATED"/>
    <property type="match status" value="1"/>
</dbReference>
<dbReference type="AlphaFoldDB" id="A0A022RFP9"/>
<gene>
    <name evidence="2" type="ORF">MIMGU_mgv1a022912mg</name>
</gene>
<keyword evidence="3" id="KW-1185">Reference proteome</keyword>
<reference evidence="2 3" key="1">
    <citation type="journal article" date="2013" name="Proc. Natl. Acad. Sci. U.S.A.">
        <title>Fine-scale variation in meiotic recombination in Mimulus inferred from population shotgun sequencing.</title>
        <authorList>
            <person name="Hellsten U."/>
            <person name="Wright K.M."/>
            <person name="Jenkins J."/>
            <person name="Shu S."/>
            <person name="Yuan Y."/>
            <person name="Wessler S.R."/>
            <person name="Schmutz J."/>
            <person name="Willis J.H."/>
            <person name="Rokhsar D.S."/>
        </authorList>
    </citation>
    <scope>NUCLEOTIDE SEQUENCE [LARGE SCALE GENOMIC DNA]</scope>
    <source>
        <strain evidence="3">cv. DUN x IM62</strain>
    </source>
</reference>
<sequence length="306" mass="33542">QSQETIKSARILDLVIRDYTFESYKTNFKTGKLHSINLPANLSGIKVDTVRFRCGSLHRYGARIKEFQLSVGLKILPCDKRVMIVRQNLGSNWSSLYYDNYELSGYQLVSPVLGLLAYNLGETNNASVSTNSTSSSSSSSSIRSDEKRPIIIDFSTTKSVGATSSSPSKIPLCARFGDGDGKVTLSNQVGPGLCATTGDGHFGLVVEYSPVMPPLRGEDRKEVSRWRIVVGGAMGAAVGAVLIGLLMVAVFVKTKKKKERREELVRRAYEEEALQVSMVGHVRALTASCTRTLPTIEHFEYRPPPS</sequence>
<evidence type="ECO:0000313" key="3">
    <source>
        <dbReference type="Proteomes" id="UP000030748"/>
    </source>
</evidence>
<dbReference type="PANTHER" id="PTHR33512">
    <property type="entry name" value="PROTEIN, PUTATIVE (DUF1191)-RELATED"/>
    <property type="match status" value="1"/>
</dbReference>
<keyword evidence="1" id="KW-0472">Membrane</keyword>
<evidence type="ECO:0000256" key="1">
    <source>
        <dbReference type="SAM" id="Phobius"/>
    </source>
</evidence>
<dbReference type="eggNOG" id="ENOG502QPQZ">
    <property type="taxonomic scope" value="Eukaryota"/>
</dbReference>
<dbReference type="EMBL" id="KI630460">
    <property type="protein sequence ID" value="EYU39021.1"/>
    <property type="molecule type" value="Genomic_DNA"/>
</dbReference>